<comment type="caution">
    <text evidence="2">The sequence shown here is derived from an EMBL/GenBank/DDBJ whole genome shotgun (WGS) entry which is preliminary data.</text>
</comment>
<protein>
    <submittedName>
        <fullName evidence="2">Methyltransferase type 11</fullName>
    </submittedName>
</protein>
<organism evidence="2 3">
    <name type="scientific">candidate division WOR-1 bacterium RIFOXYB2_FULL_36_35</name>
    <dbReference type="NCBI Taxonomy" id="1802578"/>
    <lineage>
        <taxon>Bacteria</taxon>
        <taxon>Bacillati</taxon>
        <taxon>Saganbacteria</taxon>
    </lineage>
</organism>
<dbReference type="SUPFAM" id="SSF53335">
    <property type="entry name" value="S-adenosyl-L-methionine-dependent methyltransferases"/>
    <property type="match status" value="1"/>
</dbReference>
<dbReference type="GO" id="GO:0030798">
    <property type="term" value="F:trans-aconitate 2-methyltransferase activity"/>
    <property type="evidence" value="ECO:0007669"/>
    <property type="project" value="InterPro"/>
</dbReference>
<dbReference type="GO" id="GO:0032259">
    <property type="term" value="P:methylation"/>
    <property type="evidence" value="ECO:0007669"/>
    <property type="project" value="UniProtKB-KW"/>
</dbReference>
<sequence>MTFEFDGKKYKAASAHQKEWGSKLISEFNFKGNERVLDLGCGDGAITAQLAKLLPYGKVLGIDSSKSMIETSGNSYKSDNLTFKLKDINDIDFNNDFDLVFSNATLHWIKDHFKLLNKVYKALKTNGVVRFNFAADGNCSHFFKVIKEVMALDKYINYFKNFEWPWFMPTIEEYQALANKMPFKEEKVWGENADRVFPDVDSMVKWVDQPSLVPLLVYVDKKDKESFRNEVVNRMIKETIQNDGKCFETFRRVNFFARR</sequence>
<proteinExistence type="predicted"/>
<feature type="domain" description="Methyltransferase" evidence="1">
    <location>
        <begin position="32"/>
        <end position="132"/>
    </location>
</feature>
<dbReference type="EMBL" id="MEUA01000044">
    <property type="protein sequence ID" value="OGC14010.1"/>
    <property type="molecule type" value="Genomic_DNA"/>
</dbReference>
<dbReference type="InterPro" id="IPR025714">
    <property type="entry name" value="Methyltranfer_dom"/>
</dbReference>
<dbReference type="PANTHER" id="PTHR43861">
    <property type="entry name" value="TRANS-ACONITATE 2-METHYLTRANSFERASE-RELATED"/>
    <property type="match status" value="1"/>
</dbReference>
<dbReference type="PANTHER" id="PTHR43861:SF1">
    <property type="entry name" value="TRANS-ACONITATE 2-METHYLTRANSFERASE"/>
    <property type="match status" value="1"/>
</dbReference>
<dbReference type="Proteomes" id="UP000177905">
    <property type="component" value="Unassembled WGS sequence"/>
</dbReference>
<keyword evidence="2" id="KW-0489">Methyltransferase</keyword>
<accession>A0A1F4S0T1</accession>
<gene>
    <name evidence="2" type="ORF">A2290_02340</name>
</gene>
<evidence type="ECO:0000313" key="3">
    <source>
        <dbReference type="Proteomes" id="UP000177905"/>
    </source>
</evidence>
<dbReference type="InterPro" id="IPR029063">
    <property type="entry name" value="SAM-dependent_MTases_sf"/>
</dbReference>
<dbReference type="Gene3D" id="1.10.150.290">
    <property type="entry name" value="S-adenosyl-L-methionine-dependent methyltransferases"/>
    <property type="match status" value="1"/>
</dbReference>
<name>A0A1F4S0T1_UNCSA</name>
<dbReference type="Gene3D" id="3.40.50.150">
    <property type="entry name" value="Vaccinia Virus protein VP39"/>
    <property type="match status" value="1"/>
</dbReference>
<dbReference type="AlphaFoldDB" id="A0A1F4S0T1"/>
<dbReference type="CDD" id="cd02440">
    <property type="entry name" value="AdoMet_MTases"/>
    <property type="match status" value="1"/>
</dbReference>
<dbReference type="Pfam" id="PF13847">
    <property type="entry name" value="Methyltransf_31"/>
    <property type="match status" value="1"/>
</dbReference>
<keyword evidence="2" id="KW-0808">Transferase</keyword>
<dbReference type="InterPro" id="IPR023149">
    <property type="entry name" value="Trans_acon_MeTrfase_C"/>
</dbReference>
<evidence type="ECO:0000313" key="2">
    <source>
        <dbReference type="EMBL" id="OGC14010.1"/>
    </source>
</evidence>
<reference evidence="2 3" key="1">
    <citation type="journal article" date="2016" name="Nat. Commun.">
        <title>Thousands of microbial genomes shed light on interconnected biogeochemical processes in an aquifer system.</title>
        <authorList>
            <person name="Anantharaman K."/>
            <person name="Brown C.T."/>
            <person name="Hug L.A."/>
            <person name="Sharon I."/>
            <person name="Castelle C.J."/>
            <person name="Probst A.J."/>
            <person name="Thomas B.C."/>
            <person name="Singh A."/>
            <person name="Wilkins M.J."/>
            <person name="Karaoz U."/>
            <person name="Brodie E.L."/>
            <person name="Williams K.H."/>
            <person name="Hubbard S.S."/>
            <person name="Banfield J.F."/>
        </authorList>
    </citation>
    <scope>NUCLEOTIDE SEQUENCE [LARGE SCALE GENOMIC DNA]</scope>
</reference>
<evidence type="ECO:0000259" key="1">
    <source>
        <dbReference type="Pfam" id="PF13847"/>
    </source>
</evidence>